<accession>A0A6L5Y8F9</accession>
<dbReference type="EMBL" id="VUNH01000001">
    <property type="protein sequence ID" value="MST54516.1"/>
    <property type="molecule type" value="Genomic_DNA"/>
</dbReference>
<dbReference type="RefSeq" id="WP_154527659.1">
    <property type="nucleotide sequence ID" value="NZ_JAXDZJ010000226.1"/>
</dbReference>
<keyword evidence="1" id="KW-0004">4Fe-4S</keyword>
<sequence>MAAKVNVDTCVGCGACEGACPVEAITLEDGKSKIDESKCVECGSCVSACPVEAISL</sequence>
<evidence type="ECO:0000256" key="1">
    <source>
        <dbReference type="ARBA" id="ARBA00022485"/>
    </source>
</evidence>
<evidence type="ECO:0000259" key="5">
    <source>
        <dbReference type="PROSITE" id="PS51379"/>
    </source>
</evidence>
<dbReference type="AlphaFoldDB" id="A0A6L5Y8F9"/>
<dbReference type="PROSITE" id="PS51379">
    <property type="entry name" value="4FE4S_FER_2"/>
    <property type="match status" value="2"/>
</dbReference>
<keyword evidence="4" id="KW-0411">Iron-sulfur</keyword>
<protein>
    <submittedName>
        <fullName evidence="6">4Fe-4S dicluster domain-containing protein</fullName>
    </submittedName>
</protein>
<organism evidence="6 7">
    <name type="scientific">Pyramidobacter porci</name>
    <dbReference type="NCBI Taxonomy" id="2605789"/>
    <lineage>
        <taxon>Bacteria</taxon>
        <taxon>Thermotogati</taxon>
        <taxon>Synergistota</taxon>
        <taxon>Synergistia</taxon>
        <taxon>Synergistales</taxon>
        <taxon>Dethiosulfovibrionaceae</taxon>
        <taxon>Pyramidobacter</taxon>
    </lineage>
</organism>
<feature type="domain" description="4Fe-4S ferredoxin-type" evidence="5">
    <location>
        <begin position="31"/>
        <end position="56"/>
    </location>
</feature>
<dbReference type="Pfam" id="PF12838">
    <property type="entry name" value="Fer4_7"/>
    <property type="match status" value="1"/>
</dbReference>
<dbReference type="PANTHER" id="PTHR24960">
    <property type="entry name" value="PHOTOSYSTEM I IRON-SULFUR CENTER-RELATED"/>
    <property type="match status" value="1"/>
</dbReference>
<comment type="caution">
    <text evidence="6">The sequence shown here is derived from an EMBL/GenBank/DDBJ whole genome shotgun (WGS) entry which is preliminary data.</text>
</comment>
<gene>
    <name evidence="6" type="ORF">FYJ74_00390</name>
</gene>
<keyword evidence="2" id="KW-0479">Metal-binding</keyword>
<evidence type="ECO:0000256" key="3">
    <source>
        <dbReference type="ARBA" id="ARBA00023004"/>
    </source>
</evidence>
<dbReference type="SUPFAM" id="SSF54862">
    <property type="entry name" value="4Fe-4S ferredoxins"/>
    <property type="match status" value="1"/>
</dbReference>
<reference evidence="6 7" key="1">
    <citation type="submission" date="2019-08" db="EMBL/GenBank/DDBJ databases">
        <title>In-depth cultivation of the pig gut microbiome towards novel bacterial diversity and tailored functional studies.</title>
        <authorList>
            <person name="Wylensek D."/>
            <person name="Hitch T.C.A."/>
            <person name="Clavel T."/>
        </authorList>
    </citation>
    <scope>NUCLEOTIDE SEQUENCE [LARGE SCALE GENOMIC DNA]</scope>
    <source>
        <strain evidence="6 7">SM-530-WT-4B</strain>
    </source>
</reference>
<keyword evidence="3" id="KW-0408">Iron</keyword>
<evidence type="ECO:0000256" key="2">
    <source>
        <dbReference type="ARBA" id="ARBA00022723"/>
    </source>
</evidence>
<dbReference type="PROSITE" id="PS00198">
    <property type="entry name" value="4FE4S_FER_1"/>
    <property type="match status" value="1"/>
</dbReference>
<dbReference type="GO" id="GO:0051539">
    <property type="term" value="F:4 iron, 4 sulfur cluster binding"/>
    <property type="evidence" value="ECO:0007669"/>
    <property type="project" value="UniProtKB-KW"/>
</dbReference>
<dbReference type="InterPro" id="IPR050157">
    <property type="entry name" value="PSI_iron-sulfur_center"/>
</dbReference>
<dbReference type="InterPro" id="IPR017900">
    <property type="entry name" value="4Fe4S_Fe_S_CS"/>
</dbReference>
<feature type="domain" description="4Fe-4S ferredoxin-type" evidence="5">
    <location>
        <begin position="1"/>
        <end position="30"/>
    </location>
</feature>
<dbReference type="GO" id="GO:0046872">
    <property type="term" value="F:metal ion binding"/>
    <property type="evidence" value="ECO:0007669"/>
    <property type="project" value="UniProtKB-KW"/>
</dbReference>
<dbReference type="InterPro" id="IPR017896">
    <property type="entry name" value="4Fe4S_Fe-S-bd"/>
</dbReference>
<dbReference type="Gene3D" id="3.30.70.20">
    <property type="match status" value="2"/>
</dbReference>
<evidence type="ECO:0000256" key="4">
    <source>
        <dbReference type="ARBA" id="ARBA00023014"/>
    </source>
</evidence>
<dbReference type="Proteomes" id="UP000473699">
    <property type="component" value="Unassembled WGS sequence"/>
</dbReference>
<evidence type="ECO:0000313" key="6">
    <source>
        <dbReference type="EMBL" id="MST54516.1"/>
    </source>
</evidence>
<keyword evidence="7" id="KW-1185">Reference proteome</keyword>
<name>A0A6L5Y8F9_9BACT</name>
<proteinExistence type="predicted"/>
<dbReference type="PANTHER" id="PTHR24960:SF79">
    <property type="entry name" value="PHOTOSYSTEM I IRON-SULFUR CENTER"/>
    <property type="match status" value="1"/>
</dbReference>
<evidence type="ECO:0000313" key="7">
    <source>
        <dbReference type="Proteomes" id="UP000473699"/>
    </source>
</evidence>